<dbReference type="PANTHER" id="PTHR34322">
    <property type="entry name" value="TRANSPOSASE, Y1_TNP DOMAIN-CONTAINING"/>
    <property type="match status" value="1"/>
</dbReference>
<proteinExistence type="predicted"/>
<evidence type="ECO:0000313" key="3">
    <source>
        <dbReference type="EMBL" id="NKF24499.1"/>
    </source>
</evidence>
<dbReference type="InterPro" id="IPR002686">
    <property type="entry name" value="Transposase_17"/>
</dbReference>
<feature type="compositionally biased region" description="Basic and acidic residues" evidence="1">
    <location>
        <begin position="232"/>
        <end position="242"/>
    </location>
</feature>
<evidence type="ECO:0000256" key="1">
    <source>
        <dbReference type="SAM" id="MobiDB-lite"/>
    </source>
</evidence>
<accession>A0A969WE13</accession>
<gene>
    <name evidence="3" type="ORF">G7Y82_19480</name>
</gene>
<dbReference type="GO" id="GO:0004803">
    <property type="term" value="F:transposase activity"/>
    <property type="evidence" value="ECO:0007669"/>
    <property type="project" value="InterPro"/>
</dbReference>
<name>A0A969WE13_9GAMM</name>
<dbReference type="Proteomes" id="UP000653472">
    <property type="component" value="Unassembled WGS sequence"/>
</dbReference>
<dbReference type="Pfam" id="PF01797">
    <property type="entry name" value="Y1_Tnp"/>
    <property type="match status" value="1"/>
</dbReference>
<keyword evidence="4" id="KW-1185">Reference proteome</keyword>
<evidence type="ECO:0000313" key="4">
    <source>
        <dbReference type="Proteomes" id="UP000653472"/>
    </source>
</evidence>
<dbReference type="GO" id="GO:0003677">
    <property type="term" value="F:DNA binding"/>
    <property type="evidence" value="ECO:0007669"/>
    <property type="project" value="InterPro"/>
</dbReference>
<feature type="domain" description="Transposase IS200-like" evidence="2">
    <location>
        <begin position="9"/>
        <end position="124"/>
    </location>
</feature>
<dbReference type="AlphaFoldDB" id="A0A969WE13"/>
<organism evidence="3 4">
    <name type="scientific">Solimonas marina</name>
    <dbReference type="NCBI Taxonomy" id="2714601"/>
    <lineage>
        <taxon>Bacteria</taxon>
        <taxon>Pseudomonadati</taxon>
        <taxon>Pseudomonadota</taxon>
        <taxon>Gammaproteobacteria</taxon>
        <taxon>Nevskiales</taxon>
        <taxon>Nevskiaceae</taxon>
        <taxon>Solimonas</taxon>
    </lineage>
</organism>
<feature type="region of interest" description="Disordered" evidence="1">
    <location>
        <begin position="214"/>
        <end position="242"/>
    </location>
</feature>
<dbReference type="SUPFAM" id="SSF143422">
    <property type="entry name" value="Transposase IS200-like"/>
    <property type="match status" value="1"/>
</dbReference>
<comment type="caution">
    <text evidence="3">The sequence shown here is derived from an EMBL/GenBank/DDBJ whole genome shotgun (WGS) entry which is preliminary data.</text>
</comment>
<dbReference type="EMBL" id="JAAVXB010000015">
    <property type="protein sequence ID" value="NKF24499.1"/>
    <property type="molecule type" value="Genomic_DNA"/>
</dbReference>
<dbReference type="InterPro" id="IPR036515">
    <property type="entry name" value="Transposase_17_sf"/>
</dbReference>
<sequence length="242" mass="27423">MARLPRYGVPGQPQHVIQRGNNRSPIFCAPEDYRFFLECLQEGCHRYDCAIHAYVLMTNHVHLLVTPKTADGISRLMQSVGRRYVQYFNFTYQRTGTLWEGRYKAVPIDSEAYVMTCYRYIENNPVRAAMVTQPGGYHWSSYGANADGKADPLVQPHGLYLALGSDDRERCAAYRKFFRVGIGEAELSAVRESINRGWVLGSDRFARKIESITERRAAPLPRGGRRKGAGRPKRDDAEQGTG</sequence>
<dbReference type="Gene3D" id="3.30.70.1290">
    <property type="entry name" value="Transposase IS200-like"/>
    <property type="match status" value="1"/>
</dbReference>
<dbReference type="SMART" id="SM01321">
    <property type="entry name" value="Y1_Tnp"/>
    <property type="match status" value="1"/>
</dbReference>
<protein>
    <submittedName>
        <fullName evidence="3">Transposase</fullName>
    </submittedName>
</protein>
<dbReference type="GO" id="GO:0006313">
    <property type="term" value="P:DNA transposition"/>
    <property type="evidence" value="ECO:0007669"/>
    <property type="project" value="InterPro"/>
</dbReference>
<dbReference type="RefSeq" id="WP_168149799.1">
    <property type="nucleotide sequence ID" value="NZ_JAAVXB010000015.1"/>
</dbReference>
<reference evidence="3" key="1">
    <citation type="submission" date="2020-03" db="EMBL/GenBank/DDBJ databases">
        <title>Solimonas marina sp. nov., isolated from deep seawater of the Pacific Ocean.</title>
        <authorList>
            <person name="Liu X."/>
            <person name="Lai Q."/>
            <person name="Sun F."/>
            <person name="Gai Y."/>
            <person name="Li G."/>
            <person name="Shao Z."/>
        </authorList>
    </citation>
    <scope>NUCLEOTIDE SEQUENCE</scope>
    <source>
        <strain evidence="3">C16B3</strain>
    </source>
</reference>
<dbReference type="PANTHER" id="PTHR34322:SF2">
    <property type="entry name" value="TRANSPOSASE IS200-LIKE DOMAIN-CONTAINING PROTEIN"/>
    <property type="match status" value="1"/>
</dbReference>
<evidence type="ECO:0000259" key="2">
    <source>
        <dbReference type="SMART" id="SM01321"/>
    </source>
</evidence>